<sequence>MKYLASLLITVGMLVSCKSDEIGPEPDDYTVKYQKSISIEKYSMTFIGLEDSRCPANVFCFTGGSVQIDLKFTSTKSDLPGKQLRLCQGDCLKLRDNGSKTPETGSVVLDGTTYLMTVLEVNPYPATSEAAKQKEKYEVKLMIQTLP</sequence>
<protein>
    <recommendedName>
        <fullName evidence="3">Lipoprotein</fullName>
    </recommendedName>
</protein>
<comment type="caution">
    <text evidence="1">The sequence shown here is derived from an EMBL/GenBank/DDBJ whole genome shotgun (WGS) entry which is preliminary data.</text>
</comment>
<proteinExistence type="predicted"/>
<reference evidence="1 2" key="1">
    <citation type="journal article" date="2014" name="Int. J. Syst. Evol. Microbiol.">
        <title>Complete genome sequence of Corynebacterium casei LMG S-19264T (=DSM 44701T), isolated from a smear-ripened cheese.</title>
        <authorList>
            <consortium name="US DOE Joint Genome Institute (JGI-PGF)"/>
            <person name="Walter F."/>
            <person name="Albersmeier A."/>
            <person name="Kalinowski J."/>
            <person name="Ruckert C."/>
        </authorList>
    </citation>
    <scope>NUCLEOTIDE SEQUENCE [LARGE SCALE GENOMIC DNA]</scope>
    <source>
        <strain evidence="1 2">KCTC 12866</strain>
    </source>
</reference>
<evidence type="ECO:0000313" key="2">
    <source>
        <dbReference type="Proteomes" id="UP000598271"/>
    </source>
</evidence>
<dbReference type="RefSeq" id="WP_189564812.1">
    <property type="nucleotide sequence ID" value="NZ_BMXF01000002.1"/>
</dbReference>
<dbReference type="AlphaFoldDB" id="A0A8J3DAY7"/>
<keyword evidence="2" id="KW-1185">Reference proteome</keyword>
<dbReference type="EMBL" id="BMXF01000002">
    <property type="protein sequence ID" value="GHB70560.1"/>
    <property type="molecule type" value="Genomic_DNA"/>
</dbReference>
<dbReference type="Proteomes" id="UP000598271">
    <property type="component" value="Unassembled WGS sequence"/>
</dbReference>
<evidence type="ECO:0008006" key="3">
    <source>
        <dbReference type="Google" id="ProtNLM"/>
    </source>
</evidence>
<dbReference type="PROSITE" id="PS51257">
    <property type="entry name" value="PROKAR_LIPOPROTEIN"/>
    <property type="match status" value="1"/>
</dbReference>
<organism evidence="1 2">
    <name type="scientific">Persicitalea jodogahamensis</name>
    <dbReference type="NCBI Taxonomy" id="402147"/>
    <lineage>
        <taxon>Bacteria</taxon>
        <taxon>Pseudomonadati</taxon>
        <taxon>Bacteroidota</taxon>
        <taxon>Cytophagia</taxon>
        <taxon>Cytophagales</taxon>
        <taxon>Spirosomataceae</taxon>
        <taxon>Persicitalea</taxon>
    </lineage>
</organism>
<accession>A0A8J3DAY7</accession>
<gene>
    <name evidence="1" type="ORF">GCM10007390_25340</name>
</gene>
<name>A0A8J3DAY7_9BACT</name>
<evidence type="ECO:0000313" key="1">
    <source>
        <dbReference type="EMBL" id="GHB70560.1"/>
    </source>
</evidence>